<dbReference type="CDD" id="cd01949">
    <property type="entry name" value="GGDEF"/>
    <property type="match status" value="1"/>
</dbReference>
<evidence type="ECO:0000313" key="5">
    <source>
        <dbReference type="Proteomes" id="UP000246058"/>
    </source>
</evidence>
<gene>
    <name evidence="4" type="ORF">DK427_01395</name>
</gene>
<dbReference type="PANTHER" id="PTHR33121">
    <property type="entry name" value="CYCLIC DI-GMP PHOSPHODIESTERASE PDEF"/>
    <property type="match status" value="1"/>
</dbReference>
<evidence type="ECO:0000256" key="1">
    <source>
        <dbReference type="SAM" id="Phobius"/>
    </source>
</evidence>
<dbReference type="AlphaFoldDB" id="A0A2U8VMA5"/>
<dbReference type="Pfam" id="PF00563">
    <property type="entry name" value="EAL"/>
    <property type="match status" value="1"/>
</dbReference>
<proteinExistence type="predicted"/>
<feature type="transmembrane region" description="Helical" evidence="1">
    <location>
        <begin position="101"/>
        <end position="120"/>
    </location>
</feature>
<feature type="transmembrane region" description="Helical" evidence="1">
    <location>
        <begin position="176"/>
        <end position="196"/>
    </location>
</feature>
<dbReference type="PROSITE" id="PS50887">
    <property type="entry name" value="GGDEF"/>
    <property type="match status" value="1"/>
</dbReference>
<dbReference type="KEGG" id="meti:DK427_01395"/>
<organism evidence="4 5">
    <name type="scientific">Methylobacterium radiodurans</name>
    <dbReference type="NCBI Taxonomy" id="2202828"/>
    <lineage>
        <taxon>Bacteria</taxon>
        <taxon>Pseudomonadati</taxon>
        <taxon>Pseudomonadota</taxon>
        <taxon>Alphaproteobacteria</taxon>
        <taxon>Hyphomicrobiales</taxon>
        <taxon>Methylobacteriaceae</taxon>
        <taxon>Methylobacterium</taxon>
    </lineage>
</organism>
<dbReference type="InterPro" id="IPR050706">
    <property type="entry name" value="Cyclic-di-GMP_PDE-like"/>
</dbReference>
<dbReference type="Gene3D" id="3.20.20.450">
    <property type="entry name" value="EAL domain"/>
    <property type="match status" value="1"/>
</dbReference>
<dbReference type="FunFam" id="3.30.70.270:FF:000001">
    <property type="entry name" value="Diguanylate cyclase domain protein"/>
    <property type="match status" value="1"/>
</dbReference>
<dbReference type="SMART" id="SM00052">
    <property type="entry name" value="EAL"/>
    <property type="match status" value="1"/>
</dbReference>
<dbReference type="SUPFAM" id="SSF141868">
    <property type="entry name" value="EAL domain-like"/>
    <property type="match status" value="1"/>
</dbReference>
<dbReference type="InterPro" id="IPR001633">
    <property type="entry name" value="EAL_dom"/>
</dbReference>
<sequence length="665" mass="72417">MQPSLAAQIDGELTKSWHEPRSATLRALYVARQDATQRQDVRGAVWIVGILYMLFTVTDAVLIGDVLPYTAAARLAIGLGFILSIEIQIRRKVSLPLIDRQCAAGVVVGYGAWLWLSSYSHHHVSASYYMTFGIIFMMVSNLFCNFGFRLALIASGVIAGSFLVALATIFSVSYEYAVAVGTLYLSTFVLTLYVNWKLNRERYRVFLNAVRAEQQQAEVVQRGAALLRLSTTDAMTGLANRRAIDDALRTHWEAWQGRGEGFGVVLIDIDYFKLFNDHYGHQEGDRCLVEVAAALQRVAAARGCTVGRFGGEEFILLARSESRRQMTRIAEEVRCAIEALALPHCQRPDRSETITVSVGAAFSADVGGNKVERLVTEADRALYAAKASDRNCVRVFDRDDPEQLGLYESVADLVRTALAQDRVSLVYQPILDARTGAVVAAEALMRLTAPGGEPVSPAVFIPVAERTGAIVELGKWAVRTACREALIGAGLPRVSVNVSAAQFRVPGFALAVAGILAETGIPASRLAVEVTEGHEIETQAAVMQGLAEMRELGVKLWLDDFGTGFAGLSCLRSLPFDLVKIDRSFLEAAAAPQGLRMLEDIIGLVRNAGPATLVEGVETEEQRAMLAARRVDKLQGFRLGRPMPIAALKGFLRGREVAPARSRSA</sequence>
<dbReference type="EMBL" id="CP029551">
    <property type="protein sequence ID" value="AWN34561.1"/>
    <property type="molecule type" value="Genomic_DNA"/>
</dbReference>
<feature type="transmembrane region" description="Helical" evidence="1">
    <location>
        <begin position="69"/>
        <end position="89"/>
    </location>
</feature>
<dbReference type="SMART" id="SM00267">
    <property type="entry name" value="GGDEF"/>
    <property type="match status" value="1"/>
</dbReference>
<feature type="transmembrane region" description="Helical" evidence="1">
    <location>
        <begin position="150"/>
        <end position="170"/>
    </location>
</feature>
<dbReference type="SUPFAM" id="SSF55073">
    <property type="entry name" value="Nucleotide cyclase"/>
    <property type="match status" value="1"/>
</dbReference>
<dbReference type="CDD" id="cd01948">
    <property type="entry name" value="EAL"/>
    <property type="match status" value="1"/>
</dbReference>
<evidence type="ECO:0000313" key="4">
    <source>
        <dbReference type="EMBL" id="AWN34561.1"/>
    </source>
</evidence>
<dbReference type="Proteomes" id="UP000246058">
    <property type="component" value="Chromosome"/>
</dbReference>
<keyword evidence="1" id="KW-0472">Membrane</keyword>
<dbReference type="RefSeq" id="WP_109949701.1">
    <property type="nucleotide sequence ID" value="NZ_CP029551.1"/>
</dbReference>
<dbReference type="OrthoDB" id="9814202at2"/>
<dbReference type="Pfam" id="PF00990">
    <property type="entry name" value="GGDEF"/>
    <property type="match status" value="1"/>
</dbReference>
<feature type="transmembrane region" description="Helical" evidence="1">
    <location>
        <begin position="43"/>
        <end position="63"/>
    </location>
</feature>
<keyword evidence="1" id="KW-1133">Transmembrane helix</keyword>
<keyword evidence="5" id="KW-1185">Reference proteome</keyword>
<feature type="transmembrane region" description="Helical" evidence="1">
    <location>
        <begin position="126"/>
        <end position="143"/>
    </location>
</feature>
<reference evidence="4 5" key="1">
    <citation type="submission" date="2018-05" db="EMBL/GenBank/DDBJ databases">
        <title>Complete Genome Sequence of Methylobacterium sp. 17Sr1-43.</title>
        <authorList>
            <person name="Srinivasan S."/>
        </authorList>
    </citation>
    <scope>NUCLEOTIDE SEQUENCE [LARGE SCALE GENOMIC DNA]</scope>
    <source>
        <strain evidence="4 5">17Sr1-43</strain>
    </source>
</reference>
<name>A0A2U8VMA5_9HYPH</name>
<dbReference type="PANTHER" id="PTHR33121:SF70">
    <property type="entry name" value="SIGNALING PROTEIN YKOW"/>
    <property type="match status" value="1"/>
</dbReference>
<feature type="domain" description="GGDEF" evidence="3">
    <location>
        <begin position="260"/>
        <end position="398"/>
    </location>
</feature>
<dbReference type="Gene3D" id="3.30.70.270">
    <property type="match status" value="1"/>
</dbReference>
<dbReference type="InterPro" id="IPR000160">
    <property type="entry name" value="GGDEF_dom"/>
</dbReference>
<dbReference type="NCBIfam" id="TIGR00254">
    <property type="entry name" value="GGDEF"/>
    <property type="match status" value="1"/>
</dbReference>
<evidence type="ECO:0000259" key="2">
    <source>
        <dbReference type="PROSITE" id="PS50883"/>
    </source>
</evidence>
<evidence type="ECO:0000259" key="3">
    <source>
        <dbReference type="PROSITE" id="PS50887"/>
    </source>
</evidence>
<feature type="domain" description="EAL" evidence="2">
    <location>
        <begin position="407"/>
        <end position="656"/>
    </location>
</feature>
<dbReference type="PROSITE" id="PS50883">
    <property type="entry name" value="EAL"/>
    <property type="match status" value="1"/>
</dbReference>
<dbReference type="InterPro" id="IPR029787">
    <property type="entry name" value="Nucleotide_cyclase"/>
</dbReference>
<keyword evidence="1" id="KW-0812">Transmembrane</keyword>
<accession>A0A2U8VMA5</accession>
<dbReference type="GO" id="GO:0071111">
    <property type="term" value="F:cyclic-guanylate-specific phosphodiesterase activity"/>
    <property type="evidence" value="ECO:0007669"/>
    <property type="project" value="InterPro"/>
</dbReference>
<dbReference type="InterPro" id="IPR043128">
    <property type="entry name" value="Rev_trsase/Diguanyl_cyclase"/>
</dbReference>
<protein>
    <submittedName>
        <fullName evidence="4">GGDEF-domain containing protein</fullName>
    </submittedName>
</protein>
<dbReference type="InterPro" id="IPR035919">
    <property type="entry name" value="EAL_sf"/>
</dbReference>